<gene>
    <name evidence="9" type="ORF">EV193_11738</name>
</gene>
<dbReference type="GO" id="GO:0005615">
    <property type="term" value="C:extracellular space"/>
    <property type="evidence" value="ECO:0007669"/>
    <property type="project" value="TreeGrafter"/>
</dbReference>
<feature type="domain" description="PKD" evidence="8">
    <location>
        <begin position="452"/>
        <end position="514"/>
    </location>
</feature>
<dbReference type="Pfam" id="PF05922">
    <property type="entry name" value="Inhibitor_I9"/>
    <property type="match status" value="1"/>
</dbReference>
<dbReference type="AlphaFoldDB" id="A0A4V2ERC2"/>
<feature type="region of interest" description="Disordered" evidence="6">
    <location>
        <begin position="492"/>
        <end position="515"/>
    </location>
</feature>
<comment type="similarity">
    <text evidence="1 5">Belongs to the peptidase S8 family.</text>
</comment>
<accession>A0A4V2ERC2</accession>
<feature type="signal peptide" evidence="7">
    <location>
        <begin position="1"/>
        <end position="34"/>
    </location>
</feature>
<dbReference type="CDD" id="cd00146">
    <property type="entry name" value="PKD"/>
    <property type="match status" value="2"/>
</dbReference>
<name>A0A4V2ERC2_9PSEU</name>
<protein>
    <submittedName>
        <fullName evidence="9">Subtilisin family serine protease</fullName>
    </submittedName>
</protein>
<dbReference type="Gene3D" id="3.30.70.80">
    <property type="entry name" value="Peptidase S8 propeptide/proteinase inhibitor I9"/>
    <property type="match status" value="1"/>
</dbReference>
<dbReference type="Proteomes" id="UP000294257">
    <property type="component" value="Unassembled WGS sequence"/>
</dbReference>
<evidence type="ECO:0000313" key="10">
    <source>
        <dbReference type="Proteomes" id="UP000294257"/>
    </source>
</evidence>
<dbReference type="InterPro" id="IPR035986">
    <property type="entry name" value="PKD_dom_sf"/>
</dbReference>
<feature type="active site" description="Charge relay system" evidence="5">
    <location>
        <position position="363"/>
    </location>
</feature>
<dbReference type="SUPFAM" id="SSF49299">
    <property type="entry name" value="PKD domain"/>
    <property type="match status" value="2"/>
</dbReference>
<evidence type="ECO:0000256" key="2">
    <source>
        <dbReference type="ARBA" id="ARBA00022670"/>
    </source>
</evidence>
<comment type="caution">
    <text evidence="9">The sequence shown here is derived from an EMBL/GenBank/DDBJ whole genome shotgun (WGS) entry which is preliminary data.</text>
</comment>
<evidence type="ECO:0000256" key="7">
    <source>
        <dbReference type="SAM" id="SignalP"/>
    </source>
</evidence>
<dbReference type="InterPro" id="IPR023828">
    <property type="entry name" value="Peptidase_S8_Ser-AS"/>
</dbReference>
<dbReference type="SUPFAM" id="SSF52743">
    <property type="entry name" value="Subtilisin-like"/>
    <property type="match status" value="1"/>
</dbReference>
<dbReference type="InterPro" id="IPR000601">
    <property type="entry name" value="PKD_dom"/>
</dbReference>
<evidence type="ECO:0000256" key="1">
    <source>
        <dbReference type="ARBA" id="ARBA00011073"/>
    </source>
</evidence>
<dbReference type="EMBL" id="SGWQ01000017">
    <property type="protein sequence ID" value="RZS30342.1"/>
    <property type="molecule type" value="Genomic_DNA"/>
</dbReference>
<dbReference type="Pfam" id="PF18911">
    <property type="entry name" value="PKD_4"/>
    <property type="match status" value="2"/>
</dbReference>
<dbReference type="InterPro" id="IPR015500">
    <property type="entry name" value="Peptidase_S8_subtilisin-rel"/>
</dbReference>
<dbReference type="InterPro" id="IPR022409">
    <property type="entry name" value="PKD/Chitinase_dom"/>
</dbReference>
<dbReference type="OrthoDB" id="9766923at2"/>
<dbReference type="FunFam" id="3.40.50.200:FF:000016">
    <property type="entry name" value="Proprotein convertase subtilisin/kexin type 9"/>
    <property type="match status" value="1"/>
</dbReference>
<dbReference type="InterPro" id="IPR000209">
    <property type="entry name" value="Peptidase_S8/S53_dom"/>
</dbReference>
<dbReference type="Pfam" id="PF00082">
    <property type="entry name" value="Peptidase_S8"/>
    <property type="match status" value="1"/>
</dbReference>
<keyword evidence="3 5" id="KW-0378">Hydrolase</keyword>
<feature type="domain" description="PKD" evidence="8">
    <location>
        <begin position="533"/>
        <end position="594"/>
    </location>
</feature>
<dbReference type="PANTHER" id="PTHR43806:SF11">
    <property type="entry name" value="CEREVISIN-RELATED"/>
    <property type="match status" value="1"/>
</dbReference>
<dbReference type="InterPro" id="IPR013783">
    <property type="entry name" value="Ig-like_fold"/>
</dbReference>
<feature type="active site" description="Charge relay system" evidence="5">
    <location>
        <position position="168"/>
    </location>
</feature>
<dbReference type="GO" id="GO:0006508">
    <property type="term" value="P:proteolysis"/>
    <property type="evidence" value="ECO:0007669"/>
    <property type="project" value="UniProtKB-KW"/>
</dbReference>
<evidence type="ECO:0000313" key="9">
    <source>
        <dbReference type="EMBL" id="RZS30342.1"/>
    </source>
</evidence>
<dbReference type="InterPro" id="IPR034193">
    <property type="entry name" value="PCSK9_ProteinaseK-like"/>
</dbReference>
<evidence type="ECO:0000256" key="4">
    <source>
        <dbReference type="ARBA" id="ARBA00022825"/>
    </source>
</evidence>
<evidence type="ECO:0000259" key="8">
    <source>
        <dbReference type="PROSITE" id="PS50093"/>
    </source>
</evidence>
<feature type="chain" id="PRO_5020239324" evidence="7">
    <location>
        <begin position="35"/>
        <end position="608"/>
    </location>
</feature>
<dbReference type="InterPro" id="IPR050131">
    <property type="entry name" value="Peptidase_S8_subtilisin-like"/>
</dbReference>
<keyword evidence="7" id="KW-0732">Signal</keyword>
<evidence type="ECO:0000256" key="6">
    <source>
        <dbReference type="SAM" id="MobiDB-lite"/>
    </source>
</evidence>
<proteinExistence type="inferred from homology"/>
<dbReference type="PRINTS" id="PR00723">
    <property type="entry name" value="SUBTILISIN"/>
</dbReference>
<keyword evidence="10" id="KW-1185">Reference proteome</keyword>
<dbReference type="PANTHER" id="PTHR43806">
    <property type="entry name" value="PEPTIDASE S8"/>
    <property type="match status" value="1"/>
</dbReference>
<evidence type="ECO:0000256" key="5">
    <source>
        <dbReference type="PROSITE-ProRule" id="PRU01240"/>
    </source>
</evidence>
<dbReference type="PROSITE" id="PS51892">
    <property type="entry name" value="SUBTILASE"/>
    <property type="match status" value="1"/>
</dbReference>
<dbReference type="InterPro" id="IPR036852">
    <property type="entry name" value="Peptidase_S8/S53_dom_sf"/>
</dbReference>
<reference evidence="9 10" key="1">
    <citation type="submission" date="2019-02" db="EMBL/GenBank/DDBJ databases">
        <title>Genomic Encyclopedia of Type Strains, Phase IV (KMG-IV): sequencing the most valuable type-strain genomes for metagenomic binning, comparative biology and taxonomic classification.</title>
        <authorList>
            <person name="Goeker M."/>
        </authorList>
    </citation>
    <scope>NUCLEOTIDE SEQUENCE [LARGE SCALE GENOMIC DNA]</scope>
    <source>
        <strain evidence="9 10">DSM 101727</strain>
    </source>
</reference>
<dbReference type="CDD" id="cd04077">
    <property type="entry name" value="Peptidases_S8_PCSK9_ProteinaseK_like"/>
    <property type="match status" value="1"/>
</dbReference>
<keyword evidence="4 5" id="KW-0720">Serine protease</keyword>
<dbReference type="GO" id="GO:0005975">
    <property type="term" value="P:carbohydrate metabolic process"/>
    <property type="evidence" value="ECO:0007669"/>
    <property type="project" value="UniProtKB-ARBA"/>
</dbReference>
<dbReference type="InterPro" id="IPR037045">
    <property type="entry name" value="S8pro/Inhibitor_I9_sf"/>
</dbReference>
<dbReference type="Gene3D" id="3.40.50.200">
    <property type="entry name" value="Peptidase S8/S53 domain"/>
    <property type="match status" value="1"/>
</dbReference>
<dbReference type="InterPro" id="IPR010259">
    <property type="entry name" value="S8pro/Inhibitor_I9"/>
</dbReference>
<keyword evidence="2 5" id="KW-0645">Protease</keyword>
<feature type="active site" description="Charge relay system" evidence="5">
    <location>
        <position position="206"/>
    </location>
</feature>
<evidence type="ECO:0000256" key="3">
    <source>
        <dbReference type="ARBA" id="ARBA00022801"/>
    </source>
</evidence>
<dbReference type="SMART" id="SM00089">
    <property type="entry name" value="PKD"/>
    <property type="match status" value="2"/>
</dbReference>
<organism evidence="9 10">
    <name type="scientific">Herbihabitans rhizosphaerae</name>
    <dbReference type="NCBI Taxonomy" id="1872711"/>
    <lineage>
        <taxon>Bacteria</taxon>
        <taxon>Bacillati</taxon>
        <taxon>Actinomycetota</taxon>
        <taxon>Actinomycetes</taxon>
        <taxon>Pseudonocardiales</taxon>
        <taxon>Pseudonocardiaceae</taxon>
        <taxon>Herbihabitans</taxon>
    </lineage>
</organism>
<dbReference type="PROSITE" id="PS50093">
    <property type="entry name" value="PKD"/>
    <property type="match status" value="2"/>
</dbReference>
<dbReference type="SUPFAM" id="SSF54897">
    <property type="entry name" value="Protease propeptides/inhibitors"/>
    <property type="match status" value="1"/>
</dbReference>
<sequence length="608" mass="62721">MQRKERRRGRRFAAGLGVIATTALVFAGAQSAQAAEGVVLNLGAPDTVPGLFIVGLKGSPSMAASAESAASAEARSLAGKYGGDVGYVYSATLRGFSVKMSDQQAKRLAADSSVDFVQQSLWVHSASIEVAGEQPNPPSWGLDQIDGANDSVYKYPNVGTGVNVYNTDTELNLDHTQFEGRAKSGYDFVDEDDNVNECKGQFDSGHGTHTGGTSSSEAYGVAKDVTITGVKVLDCTGNAPDADSIQGIEWVTKNAVKPAVVNASWASGGANADPEGINRSMKASIDSGIVWVAAAGNENQDACNVSPAKVPEVITVAATQDEQNNEAGYSNHGSCVDIYAPGSNIVSTSNSNNTGSKSNQGTSMAAPHVTGAAALYLAANPSATPAQVSQALVDIAQNGIVKGIGPGSPNKFLDVSKIGGGTPTPGKPVADFSFNCDNSLTCAFDASASKPGEGAGSVSSYAWEFGDGQNGDGAKPSHTYGKDGSYSVKLTVTDDKGNVSNPVTKSVRAGQAPTGQPPAASFSVFCQWAACQFDGNGSSDPDRDIDSYAWEFGDGQTGTGVTTSHSYPNRQATYTAKLTVKDRAGNSNSATKQVQCWSFGTQAFCFSQ</sequence>
<dbReference type="Gene3D" id="2.60.40.10">
    <property type="entry name" value="Immunoglobulins"/>
    <property type="match status" value="2"/>
</dbReference>
<dbReference type="RefSeq" id="WP_130348575.1">
    <property type="nucleotide sequence ID" value="NZ_SGWQ01000017.1"/>
</dbReference>
<dbReference type="PROSITE" id="PS00138">
    <property type="entry name" value="SUBTILASE_SER"/>
    <property type="match status" value="1"/>
</dbReference>
<dbReference type="GO" id="GO:0004252">
    <property type="term" value="F:serine-type endopeptidase activity"/>
    <property type="evidence" value="ECO:0007669"/>
    <property type="project" value="UniProtKB-UniRule"/>
</dbReference>